<evidence type="ECO:0000259" key="2">
    <source>
        <dbReference type="Pfam" id="PF03050"/>
    </source>
</evidence>
<dbReference type="InterPro" id="IPR024463">
    <property type="entry name" value="Transposase_TnpC_homeodom"/>
</dbReference>
<dbReference type="InterPro" id="IPR004291">
    <property type="entry name" value="Transposase_IS66_central"/>
</dbReference>
<dbReference type="Pfam" id="PF13007">
    <property type="entry name" value="LZ_Tnp_IS66"/>
    <property type="match status" value="1"/>
</dbReference>
<feature type="domain" description="Transposase TnpC homeodomain" evidence="4">
    <location>
        <begin position="82"/>
        <end position="154"/>
    </location>
</feature>
<dbReference type="PANTHER" id="PTHR33678:SF1">
    <property type="entry name" value="BLL1576 PROTEIN"/>
    <property type="match status" value="1"/>
</dbReference>
<feature type="region of interest" description="Disordered" evidence="1">
    <location>
        <begin position="119"/>
        <end position="150"/>
    </location>
</feature>
<dbReference type="Pfam" id="PF13817">
    <property type="entry name" value="DDE_Tnp_IS66_C"/>
    <property type="match status" value="1"/>
</dbReference>
<dbReference type="AlphaFoldDB" id="A0A508WWT6"/>
<feature type="domain" description="Transposase IS66 central" evidence="2">
    <location>
        <begin position="220"/>
        <end position="504"/>
    </location>
</feature>
<dbReference type="Proteomes" id="UP000507954">
    <property type="component" value="Unassembled WGS sequence"/>
</dbReference>
<evidence type="ECO:0000259" key="5">
    <source>
        <dbReference type="Pfam" id="PF13817"/>
    </source>
</evidence>
<evidence type="ECO:0000313" key="6">
    <source>
        <dbReference type="EMBL" id="VTZ60121.1"/>
    </source>
</evidence>
<dbReference type="Pfam" id="PF03050">
    <property type="entry name" value="DDE_Tnp_IS66"/>
    <property type="match status" value="1"/>
</dbReference>
<organism evidence="6">
    <name type="scientific">Sinorhizobium medicae</name>
    <dbReference type="NCBI Taxonomy" id="110321"/>
    <lineage>
        <taxon>Bacteria</taxon>
        <taxon>Pseudomonadati</taxon>
        <taxon>Pseudomonadota</taxon>
        <taxon>Alphaproteobacteria</taxon>
        <taxon>Hyphomicrobiales</taxon>
        <taxon>Rhizobiaceae</taxon>
        <taxon>Sinorhizobium/Ensifer group</taxon>
        <taxon>Sinorhizobium</taxon>
    </lineage>
</organism>
<sequence length="560" mass="62728">MAPTGVDFRSWPNGIRSLFYREFQANCWRFARKSATFCGMETTPLHTQDELSALRALVAEQAAKLSAQEAEVSKRDSIIGLLRAQLELLRHRQHGPSSEKIDRKIEQFELMLEEIEASRAEADARSANSPLPELDDEPDKPKRRPLPDGLPTEELVYAAPCNCPTCGGTSFLKAADKVVQVMEHVPASVKIVRHIEKRMVCKDCDTTVSGEMPTLPIGRGKPGPGLLAHIMVAKFDDHIPLYRLSEMYDRLGIDISRSVMADWVGRVSVLLSPLILLIRAHIAAVDRIHTDDTPVDVLDPGRGKTKTGRVWVYVFDGSGYQDPTPRAVAYYYSPDRKGAHPADHLANFSGVMHADGYGGYKKLYGNQIVEAACMAHVRRKFHDVIKLKPSPIAEEALSRIGALYDIEDRIRGMPAAERQMLRQEHAGPILRDLKVWIEETLPTLPQKQKLAEAMRYALSRWAALSVYIDDGRVEIDNNIAERAMRPLGIGRKNWLFAGSDKGGERIADILTIIETAKQHGLNPEVYLTDVLTRIQDHPTDRLEELLPWQWAPAKDLHEAA</sequence>
<dbReference type="InterPro" id="IPR024474">
    <property type="entry name" value="Znf_dom_IS66"/>
</dbReference>
<gene>
    <name evidence="6" type="ORF">EMEDMD4_1320012</name>
</gene>
<reference evidence="6" key="1">
    <citation type="submission" date="2019-06" db="EMBL/GenBank/DDBJ databases">
        <authorList>
            <person name="Le Quere A."/>
            <person name="Colella S."/>
        </authorList>
    </citation>
    <scope>NUCLEOTIDE SEQUENCE</scope>
    <source>
        <strain evidence="6">EmedicaeMD41</strain>
    </source>
</reference>
<feature type="domain" description="Transposase IS66 C-terminal" evidence="5">
    <location>
        <begin position="511"/>
        <end position="548"/>
    </location>
</feature>
<dbReference type="InterPro" id="IPR052344">
    <property type="entry name" value="Transposase-related"/>
</dbReference>
<name>A0A508WWT6_9HYPH</name>
<dbReference type="Pfam" id="PF13005">
    <property type="entry name" value="zf-IS66"/>
    <property type="match status" value="1"/>
</dbReference>
<accession>A0A508WWT6</accession>
<dbReference type="InterPro" id="IPR039552">
    <property type="entry name" value="IS66_C"/>
</dbReference>
<dbReference type="PANTHER" id="PTHR33678">
    <property type="entry name" value="BLL1576 PROTEIN"/>
    <property type="match status" value="1"/>
</dbReference>
<evidence type="ECO:0000259" key="3">
    <source>
        <dbReference type="Pfam" id="PF13005"/>
    </source>
</evidence>
<evidence type="ECO:0000259" key="4">
    <source>
        <dbReference type="Pfam" id="PF13007"/>
    </source>
</evidence>
<feature type="domain" description="Transposase IS66 zinc-finger binding" evidence="3">
    <location>
        <begin position="160"/>
        <end position="205"/>
    </location>
</feature>
<protein>
    <submittedName>
        <fullName evidence="6">Transposase</fullName>
    </submittedName>
</protein>
<proteinExistence type="predicted"/>
<dbReference type="NCBIfam" id="NF033517">
    <property type="entry name" value="transpos_IS66"/>
    <property type="match status" value="1"/>
</dbReference>
<evidence type="ECO:0000256" key="1">
    <source>
        <dbReference type="SAM" id="MobiDB-lite"/>
    </source>
</evidence>
<dbReference type="EMBL" id="CABFNB010000038">
    <property type="protein sequence ID" value="VTZ60121.1"/>
    <property type="molecule type" value="Genomic_DNA"/>
</dbReference>